<gene>
    <name evidence="1" type="ORF">PODLI_1B020919</name>
</gene>
<name>A0AA35NVN6_9SAUR</name>
<keyword evidence="2" id="KW-1185">Reference proteome</keyword>
<dbReference type="Proteomes" id="UP001178461">
    <property type="component" value="Chromosome 1"/>
</dbReference>
<proteinExistence type="predicted"/>
<evidence type="ECO:0000313" key="1">
    <source>
        <dbReference type="EMBL" id="CAI5762187.1"/>
    </source>
</evidence>
<dbReference type="AlphaFoldDB" id="A0AA35NVN6"/>
<sequence>MGRLVNQALERATHSHGELLNPSALRAELAGKQFCGERQEWELGCIILTSVRWALAHLPLFHN</sequence>
<dbReference type="EMBL" id="OX395126">
    <property type="protein sequence ID" value="CAI5762187.1"/>
    <property type="molecule type" value="Genomic_DNA"/>
</dbReference>
<reference evidence="1" key="1">
    <citation type="submission" date="2022-12" db="EMBL/GenBank/DDBJ databases">
        <authorList>
            <person name="Alioto T."/>
            <person name="Alioto T."/>
            <person name="Gomez Garrido J."/>
        </authorList>
    </citation>
    <scope>NUCLEOTIDE SEQUENCE</scope>
</reference>
<organism evidence="1 2">
    <name type="scientific">Podarcis lilfordi</name>
    <name type="common">Lilford's wall lizard</name>
    <dbReference type="NCBI Taxonomy" id="74358"/>
    <lineage>
        <taxon>Eukaryota</taxon>
        <taxon>Metazoa</taxon>
        <taxon>Chordata</taxon>
        <taxon>Craniata</taxon>
        <taxon>Vertebrata</taxon>
        <taxon>Euteleostomi</taxon>
        <taxon>Lepidosauria</taxon>
        <taxon>Squamata</taxon>
        <taxon>Bifurcata</taxon>
        <taxon>Unidentata</taxon>
        <taxon>Episquamata</taxon>
        <taxon>Laterata</taxon>
        <taxon>Lacertibaenia</taxon>
        <taxon>Lacertidae</taxon>
        <taxon>Podarcis</taxon>
    </lineage>
</organism>
<accession>A0AA35NVN6</accession>
<protein>
    <submittedName>
        <fullName evidence="1">Uncharacterized protein</fullName>
    </submittedName>
</protein>
<evidence type="ECO:0000313" key="2">
    <source>
        <dbReference type="Proteomes" id="UP001178461"/>
    </source>
</evidence>